<evidence type="ECO:0000256" key="2">
    <source>
        <dbReference type="ARBA" id="ARBA00022643"/>
    </source>
</evidence>
<feature type="binding site" evidence="6">
    <location>
        <position position="105"/>
    </location>
    <ligand>
        <name>FMN</name>
        <dbReference type="ChEBI" id="CHEBI:58210"/>
    </ligand>
</feature>
<sequence>MFHMGWFLGDGFGIHPWSPTNGDGPWTGTNHLDWMKPDIHVDMARSLERAGFDYILIEDTSMVEDSYKNSAETSLRRGFMAPKNDPLPLVPLMTQQTKHIGIIPTVSTIQYPPFLAARAFTTLDHLTEGRVGMNVVTSVTDRVAQNFGYERHLEHDERYEMAMEWIDVVKALQNSWEDGAVIADPYAGVYADHTKVNPIEFVGKYFKCRGPLNTIPGPQRDVPVCSAGSSELGRVLAANYDDTQIAIVKDAADAKTYRENIRARAAAAGRNPDDIKILFIATPTIAATDAEAQAAYEAAQAFRKTDKAIEYNLWNMSYTSGGRIDFGAIDPDTRVGDIDLSKQNGEYTSIAGLFGGREDETLREVVASSFQVKDMGLIGSPSTIADKMGEIMEEAGGDGFLFYLPTTRMNLAMISDGLAPELRRRGLIREEYTGSTLKENLRAF</sequence>
<dbReference type="STRING" id="158898.SAMN04488548_1343974"/>
<dbReference type="PANTHER" id="PTHR30011:SF16">
    <property type="entry name" value="C2H2 FINGER DOMAIN TRANSCRIPTION FACTOR (EUROFUNG)-RELATED"/>
    <property type="match status" value="1"/>
</dbReference>
<dbReference type="PIRSF" id="PIRSF000337">
    <property type="entry name" value="NTA_MOA"/>
    <property type="match status" value="1"/>
</dbReference>
<dbReference type="NCBIfam" id="TIGR03860">
    <property type="entry name" value="FMN_nitrolo"/>
    <property type="match status" value="1"/>
</dbReference>
<feature type="binding site" evidence="6">
    <location>
        <position position="230"/>
    </location>
    <ligand>
        <name>FMN</name>
        <dbReference type="ChEBI" id="CHEBI:58210"/>
    </ligand>
</feature>
<keyword evidence="1 6" id="KW-0285">Flavoprotein</keyword>
<dbReference type="PANTHER" id="PTHR30011">
    <property type="entry name" value="ALKANESULFONATE MONOOXYGENASE-RELATED"/>
    <property type="match status" value="1"/>
</dbReference>
<dbReference type="GO" id="GO:0004497">
    <property type="term" value="F:monooxygenase activity"/>
    <property type="evidence" value="ECO:0007669"/>
    <property type="project" value="UniProtKB-KW"/>
</dbReference>
<dbReference type="Pfam" id="PF00296">
    <property type="entry name" value="Bac_luciferase"/>
    <property type="match status" value="1"/>
</dbReference>
<dbReference type="InterPro" id="IPR016215">
    <property type="entry name" value="NTA_MOA"/>
</dbReference>
<dbReference type="InterPro" id="IPR051260">
    <property type="entry name" value="Diverse_substr_monoxygenases"/>
</dbReference>
<accession>A0A1H2KXI7</accession>
<evidence type="ECO:0000259" key="7">
    <source>
        <dbReference type="Pfam" id="PF00296"/>
    </source>
</evidence>
<keyword evidence="4 8" id="KW-0503">Monooxygenase</keyword>
<feature type="binding site" evidence="6">
    <location>
        <position position="155"/>
    </location>
    <ligand>
        <name>FMN</name>
        <dbReference type="ChEBI" id="CHEBI:58210"/>
    </ligand>
</feature>
<keyword evidence="2 6" id="KW-0288">FMN</keyword>
<evidence type="ECO:0000256" key="4">
    <source>
        <dbReference type="ARBA" id="ARBA00023033"/>
    </source>
</evidence>
<keyword evidence="3" id="KW-0560">Oxidoreductase</keyword>
<evidence type="ECO:0000256" key="5">
    <source>
        <dbReference type="ARBA" id="ARBA00033748"/>
    </source>
</evidence>
<dbReference type="SUPFAM" id="SSF51679">
    <property type="entry name" value="Bacterial luciferase-like"/>
    <property type="match status" value="1"/>
</dbReference>
<dbReference type="InterPro" id="IPR036661">
    <property type="entry name" value="Luciferase-like_sf"/>
</dbReference>
<evidence type="ECO:0000256" key="3">
    <source>
        <dbReference type="ARBA" id="ARBA00023002"/>
    </source>
</evidence>
<comment type="similarity">
    <text evidence="5">Belongs to the NtaA/SnaA/DszA monooxygenase family.</text>
</comment>
<evidence type="ECO:0000313" key="8">
    <source>
        <dbReference type="EMBL" id="SDU73487.1"/>
    </source>
</evidence>
<feature type="binding site" evidence="6">
    <location>
        <position position="59"/>
    </location>
    <ligand>
        <name>FMN</name>
        <dbReference type="ChEBI" id="CHEBI:58210"/>
    </ligand>
</feature>
<organism evidence="8 9">
    <name type="scientific">Gordonia westfalica</name>
    <dbReference type="NCBI Taxonomy" id="158898"/>
    <lineage>
        <taxon>Bacteria</taxon>
        <taxon>Bacillati</taxon>
        <taxon>Actinomycetota</taxon>
        <taxon>Actinomycetes</taxon>
        <taxon>Mycobacteriales</taxon>
        <taxon>Gordoniaceae</taxon>
        <taxon>Gordonia</taxon>
    </lineage>
</organism>
<evidence type="ECO:0000313" key="9">
    <source>
        <dbReference type="Proteomes" id="UP000183180"/>
    </source>
</evidence>
<feature type="domain" description="Luciferase-like" evidence="7">
    <location>
        <begin position="28"/>
        <end position="398"/>
    </location>
</feature>
<dbReference type="EMBL" id="FNLM01000034">
    <property type="protein sequence ID" value="SDU73487.1"/>
    <property type="molecule type" value="Genomic_DNA"/>
</dbReference>
<dbReference type="OrthoDB" id="9135350at2"/>
<evidence type="ECO:0000256" key="6">
    <source>
        <dbReference type="PIRSR" id="PIRSR000337-1"/>
    </source>
</evidence>
<dbReference type="RefSeq" id="WP_074852475.1">
    <property type="nucleotide sequence ID" value="NZ_FNLM01000034.1"/>
</dbReference>
<dbReference type="GO" id="GO:0016705">
    <property type="term" value="F:oxidoreductase activity, acting on paired donors, with incorporation or reduction of molecular oxygen"/>
    <property type="evidence" value="ECO:0007669"/>
    <property type="project" value="InterPro"/>
</dbReference>
<protein>
    <submittedName>
        <fullName evidence="8">FMN-dependent oxidoreductase, nitrilotriacetate monooxygenase family</fullName>
    </submittedName>
</protein>
<feature type="binding site" evidence="6">
    <location>
        <position position="229"/>
    </location>
    <ligand>
        <name>FMN</name>
        <dbReference type="ChEBI" id="CHEBI:58210"/>
    </ligand>
</feature>
<gene>
    <name evidence="8" type="ORF">SAMN04488548_1343974</name>
</gene>
<reference evidence="8 9" key="1">
    <citation type="submission" date="2016-10" db="EMBL/GenBank/DDBJ databases">
        <authorList>
            <person name="de Groot N.N."/>
        </authorList>
    </citation>
    <scope>NUCLEOTIDE SEQUENCE [LARGE SCALE GENOMIC DNA]</scope>
    <source>
        <strain evidence="8 9">DSM 44215</strain>
    </source>
</reference>
<feature type="binding site" evidence="6">
    <location>
        <position position="159"/>
    </location>
    <ligand>
        <name>FMN</name>
        <dbReference type="ChEBI" id="CHEBI:58210"/>
    </ligand>
</feature>
<name>A0A1H2KXI7_9ACTN</name>
<evidence type="ECO:0000256" key="1">
    <source>
        <dbReference type="ARBA" id="ARBA00022630"/>
    </source>
</evidence>
<dbReference type="AlphaFoldDB" id="A0A1H2KXI7"/>
<dbReference type="Proteomes" id="UP000183180">
    <property type="component" value="Unassembled WGS sequence"/>
</dbReference>
<dbReference type="Gene3D" id="3.20.20.30">
    <property type="entry name" value="Luciferase-like domain"/>
    <property type="match status" value="1"/>
</dbReference>
<dbReference type="InterPro" id="IPR011251">
    <property type="entry name" value="Luciferase-like_dom"/>
</dbReference>
<proteinExistence type="inferred from homology"/>